<sequence>MQREPRDGPPGLSPTSRRRIWGSGTAGKQPSVSASGQSPSPLYAAELAAGLRNALASSSVAGGSGSAETAAARRRLRPAWLGNAEEPQRTTDDTASTSAGPGFGRALRDQLLDAGGWSQGENGAVGPEPMDGPQPGLGIPVGSDLKIDLGRAAAAAAASSGSDPGPAQHAVPDPSTTPGALFAQINRCRTWRDLRRLQRSLSGFLLPVHIPALLAAAAKRPPSTALNGRGGGASSDAAPAHSAPSPASPSLDLSLDDAAIDDAAAYTSFVWGLTSSTLRLARSRELPPRSLSTALWAVAKLPLDRLPSPVSQQHTASQAARPSLQPKPARGATATHGAPLAPQPARLAPWLTWAAEMLHCLAVVLPPQPSPAASSSYASSASASRPAPSASWPPPPPAQAAAVSFANQAQAAPRFSPQDLSMALWATATLDGLRSGAGGGGGGAGPSGAPRGGALPVPRGLLAGAMAAAGPQLHLFSPQAMSNTLWALARLRYRPPPAWLHAACSASGMQLHTYGPQALANTAAAFAQLEYEPPAPWRAAFLAATLRLWREAARAAPAMPLEAAGQHGEDAEEEEGSWRVGREQGAGRPGGLKPQTLALCLWAAARLGMQPGCTWTEAAAAAAARLAPAMNAADVASTLWSLGALRYGSSQPYDAASQAGGTAAPSPEEAERRCRTLAPLLAAWERWVGADAMEPEQLSACLVAAAHLGFAAAPAATFITDPAAPSTATADPATAPSGREGALVLSRSLAQRTLDCLRRRVGGAGPQVAANALWAASRLGLRPSSGWVAAVVGRFVEGLEEDEAGPQELANVWWALGRLRWAPPAEAAQGLLLRAVELAEEGTLGSGELAMALWGVGQLGLRLPRPLLDRLVRQVELLAAAEQGQPPKGAQEDGTEAPPRAGSGKKRRPRSARAVPPRTLVTLLRALSPAAVPYTSQRSVLGPALTATLAEAAAAAKAAASPRAAKRVSNGTAAQAEVPGAGSGGHSNGQAEAARQVALELQAAASLGYSFADGQGWSMGGEHRLAAAVEQAFRWVVLPHGNARDLAMSATALAAMRASLPPPLLVAATHRASQLAAGAAGAPAVAVGDLALLVYALGSLADLTAKAAPAASPAAAAELAAQLAPARAPLLAAVTEQLTHSSRARAAVSARDVSQIILGLHRMRLQAPLPPAFASHHPTSSATAAAASTPASSAAPAASGEGEATVALLRGLALATVRCAPGLTPNLLAGCLARLARMGAPMDPRAAAVLVGRMGRMRRSGPAGSEAVQPGAAGADAGPGTRAARTAASAAGVMVCSWALRPRAGRQAAAGAGGAKRVARAPSPVGSWEELVGSAAGREALRKAARAAEPKAVGTGFAALRAFKDGMERRAEARGRRWQVVQLIES</sequence>
<feature type="compositionally biased region" description="Low complexity" evidence="1">
    <location>
        <begin position="1270"/>
        <end position="1280"/>
    </location>
</feature>
<feature type="compositionally biased region" description="Low complexity" evidence="1">
    <location>
        <begin position="234"/>
        <end position="250"/>
    </location>
</feature>
<feature type="region of interest" description="Disordered" evidence="1">
    <location>
        <begin position="156"/>
        <end position="178"/>
    </location>
</feature>
<dbReference type="OrthoDB" id="552009at2759"/>
<keyword evidence="3" id="KW-1185">Reference proteome</keyword>
<protein>
    <submittedName>
        <fullName evidence="2">Uncharacterized protein</fullName>
    </submittedName>
</protein>
<feature type="region of interest" description="Disordered" evidence="1">
    <location>
        <begin position="222"/>
        <end position="250"/>
    </location>
</feature>
<feature type="compositionally biased region" description="Polar residues" evidence="1">
    <location>
        <begin position="309"/>
        <end position="320"/>
    </location>
</feature>
<evidence type="ECO:0000313" key="2">
    <source>
        <dbReference type="EMBL" id="KAG2489773.1"/>
    </source>
</evidence>
<proteinExistence type="predicted"/>
<feature type="region of interest" description="Disordered" evidence="1">
    <location>
        <begin position="57"/>
        <end position="143"/>
    </location>
</feature>
<feature type="region of interest" description="Disordered" evidence="1">
    <location>
        <begin position="307"/>
        <end position="340"/>
    </location>
</feature>
<accession>A0A835XVF4</accession>
<feature type="region of interest" description="Disordered" evidence="1">
    <location>
        <begin position="963"/>
        <end position="991"/>
    </location>
</feature>
<dbReference type="GO" id="GO:0009507">
    <property type="term" value="C:chloroplast"/>
    <property type="evidence" value="ECO:0007669"/>
    <property type="project" value="GOC"/>
</dbReference>
<dbReference type="GO" id="GO:0003723">
    <property type="term" value="F:RNA binding"/>
    <property type="evidence" value="ECO:0007669"/>
    <property type="project" value="TreeGrafter"/>
</dbReference>
<feature type="compositionally biased region" description="Low complexity" evidence="1">
    <location>
        <begin position="57"/>
        <end position="70"/>
    </location>
</feature>
<feature type="region of interest" description="Disordered" evidence="1">
    <location>
        <begin position="372"/>
        <end position="405"/>
    </location>
</feature>
<dbReference type="PANTHER" id="PTHR21228">
    <property type="entry name" value="FAST LEU-RICH DOMAIN-CONTAINING"/>
    <property type="match status" value="1"/>
</dbReference>
<dbReference type="PANTHER" id="PTHR21228:SF40">
    <property type="entry name" value="LD45607P"/>
    <property type="match status" value="1"/>
</dbReference>
<feature type="compositionally biased region" description="Polar residues" evidence="1">
    <location>
        <begin position="26"/>
        <end position="39"/>
    </location>
</feature>
<dbReference type="Proteomes" id="UP000612055">
    <property type="component" value="Unassembled WGS sequence"/>
</dbReference>
<gene>
    <name evidence="2" type="ORF">HYH03_011724</name>
</gene>
<reference evidence="2" key="1">
    <citation type="journal article" date="2020" name="bioRxiv">
        <title>Comparative genomics of Chlamydomonas.</title>
        <authorList>
            <person name="Craig R.J."/>
            <person name="Hasan A.R."/>
            <person name="Ness R.W."/>
            <person name="Keightley P.D."/>
        </authorList>
    </citation>
    <scope>NUCLEOTIDE SEQUENCE</scope>
    <source>
        <strain evidence="2">CCAP 11/70</strain>
    </source>
</reference>
<name>A0A835XVF4_9CHLO</name>
<dbReference type="GO" id="GO:0000963">
    <property type="term" value="P:mitochondrial RNA processing"/>
    <property type="evidence" value="ECO:0007669"/>
    <property type="project" value="TreeGrafter"/>
</dbReference>
<feature type="region of interest" description="Disordered" evidence="1">
    <location>
        <begin position="1260"/>
        <end position="1280"/>
    </location>
</feature>
<dbReference type="GO" id="GO:0005759">
    <property type="term" value="C:mitochondrial matrix"/>
    <property type="evidence" value="ECO:0007669"/>
    <property type="project" value="TreeGrafter"/>
</dbReference>
<dbReference type="InterPro" id="IPR050870">
    <property type="entry name" value="FAST_kinase"/>
</dbReference>
<dbReference type="GO" id="GO:0044528">
    <property type="term" value="P:regulation of mitochondrial mRNA stability"/>
    <property type="evidence" value="ECO:0007669"/>
    <property type="project" value="TreeGrafter"/>
</dbReference>
<dbReference type="GO" id="GO:0035770">
    <property type="term" value="C:ribonucleoprotein granule"/>
    <property type="evidence" value="ECO:0007669"/>
    <property type="project" value="TreeGrafter"/>
</dbReference>
<feature type="region of interest" description="Disordered" evidence="1">
    <location>
        <begin position="561"/>
        <end position="590"/>
    </location>
</feature>
<comment type="caution">
    <text evidence="2">The sequence shown here is derived from an EMBL/GenBank/DDBJ whole genome shotgun (WGS) entry which is preliminary data.</text>
</comment>
<dbReference type="EMBL" id="JAEHOE010000069">
    <property type="protein sequence ID" value="KAG2489773.1"/>
    <property type="molecule type" value="Genomic_DNA"/>
</dbReference>
<feature type="region of interest" description="Disordered" evidence="1">
    <location>
        <begin position="882"/>
        <end position="915"/>
    </location>
</feature>
<evidence type="ECO:0000313" key="3">
    <source>
        <dbReference type="Proteomes" id="UP000612055"/>
    </source>
</evidence>
<organism evidence="2 3">
    <name type="scientific">Edaphochlamys debaryana</name>
    <dbReference type="NCBI Taxonomy" id="47281"/>
    <lineage>
        <taxon>Eukaryota</taxon>
        <taxon>Viridiplantae</taxon>
        <taxon>Chlorophyta</taxon>
        <taxon>core chlorophytes</taxon>
        <taxon>Chlorophyceae</taxon>
        <taxon>CS clade</taxon>
        <taxon>Chlamydomonadales</taxon>
        <taxon>Chlamydomonadales incertae sedis</taxon>
        <taxon>Edaphochlamys</taxon>
    </lineage>
</organism>
<feature type="region of interest" description="Disordered" evidence="1">
    <location>
        <begin position="1"/>
        <end position="39"/>
    </location>
</feature>
<dbReference type="GO" id="GO:1901259">
    <property type="term" value="P:chloroplast rRNA processing"/>
    <property type="evidence" value="ECO:0007669"/>
    <property type="project" value="TreeGrafter"/>
</dbReference>
<feature type="compositionally biased region" description="Low complexity" evidence="1">
    <location>
        <begin position="372"/>
        <end position="390"/>
    </location>
</feature>
<evidence type="ECO:0000256" key="1">
    <source>
        <dbReference type="SAM" id="MobiDB-lite"/>
    </source>
</evidence>